<keyword evidence="3" id="KW-0574">Periplasm</keyword>
<protein>
    <submittedName>
        <fullName evidence="6">Flagellar basal body P-ring formation chaperone FlgA</fullName>
    </submittedName>
</protein>
<dbReference type="InterPro" id="IPR013974">
    <property type="entry name" value="SAF"/>
</dbReference>
<dbReference type="NCBIfam" id="TIGR03170">
    <property type="entry name" value="flgA_cterm"/>
    <property type="match status" value="1"/>
</dbReference>
<dbReference type="GO" id="GO:0042597">
    <property type="term" value="C:periplasmic space"/>
    <property type="evidence" value="ECO:0007669"/>
    <property type="project" value="UniProtKB-SubCell"/>
</dbReference>
<dbReference type="PANTHER" id="PTHR36307:SF1">
    <property type="entry name" value="FLAGELLA BASAL BODY P-RING FORMATION PROTEIN FLGA"/>
    <property type="match status" value="1"/>
</dbReference>
<proteinExistence type="predicted"/>
<dbReference type="PANTHER" id="PTHR36307">
    <property type="entry name" value="FLAGELLA BASAL BODY P-RING FORMATION PROTEIN FLGA"/>
    <property type="match status" value="1"/>
</dbReference>
<feature type="signal peptide" evidence="4">
    <location>
        <begin position="1"/>
        <end position="21"/>
    </location>
</feature>
<dbReference type="GO" id="GO:0044780">
    <property type="term" value="P:bacterial-type flagellum assembly"/>
    <property type="evidence" value="ECO:0007669"/>
    <property type="project" value="InterPro"/>
</dbReference>
<evidence type="ECO:0000259" key="5">
    <source>
        <dbReference type="SMART" id="SM00858"/>
    </source>
</evidence>
<keyword evidence="6" id="KW-0282">Flagellum</keyword>
<dbReference type="EMBL" id="CP120678">
    <property type="protein sequence ID" value="WIW71014.1"/>
    <property type="molecule type" value="Genomic_DNA"/>
</dbReference>
<keyword evidence="2 4" id="KW-0732">Signal</keyword>
<keyword evidence="6" id="KW-0969">Cilium</keyword>
<dbReference type="Proteomes" id="UP001243623">
    <property type="component" value="Chromosome"/>
</dbReference>
<evidence type="ECO:0000313" key="7">
    <source>
        <dbReference type="Proteomes" id="UP001243623"/>
    </source>
</evidence>
<sequence length="325" mass="35346">MRKILLSLLILLGILQGLACAEESSITINVYDTCNISGPDVLLGDIADIFGYDNSRIEQLRNLKVANAAAPGEDLVLTSELLGIRLSSAGVDFSGIAWNIPPTIKIKTESQLISGDSLVQIAKNFVYGQIDLSSSERIYTVEASNLPRNCFLPLGDVQYKVDLPYGVRYSAPTNVVVNIYINGAFYTKSMLRLQVTMQEPVVMATRSIAKGEMLTAGDLHLVTVDTSRLPAGYLTNTNDAVGLVARRNINIGVPITKSLLDKEILIKRSDMINLLSKVNGVEIVVPGMAMQNGRVGDRIRVKNTLSNKIVMGRVIDEKTVQVGTH</sequence>
<accession>A0A9Y2EVE3</accession>
<dbReference type="InterPro" id="IPR039246">
    <property type="entry name" value="Flagellar_FlgA"/>
</dbReference>
<dbReference type="RefSeq" id="WP_147667041.1">
    <property type="nucleotide sequence ID" value="NZ_CP120678.1"/>
</dbReference>
<keyword evidence="6" id="KW-0966">Cell projection</keyword>
<dbReference type="InterPro" id="IPR017585">
    <property type="entry name" value="SAF_FlgA"/>
</dbReference>
<name>A0A9Y2EVE3_9FIRM</name>
<evidence type="ECO:0000256" key="1">
    <source>
        <dbReference type="ARBA" id="ARBA00004418"/>
    </source>
</evidence>
<keyword evidence="7" id="KW-1185">Reference proteome</keyword>
<dbReference type="Pfam" id="PF13144">
    <property type="entry name" value="ChapFlgA"/>
    <property type="match status" value="1"/>
</dbReference>
<comment type="subcellular location">
    <subcellularLocation>
        <location evidence="1">Periplasm</location>
    </subcellularLocation>
</comment>
<gene>
    <name evidence="6" type="primary">flgA</name>
    <name evidence="6" type="ORF">P3F81_01435</name>
</gene>
<evidence type="ECO:0000256" key="4">
    <source>
        <dbReference type="SAM" id="SignalP"/>
    </source>
</evidence>
<evidence type="ECO:0000256" key="3">
    <source>
        <dbReference type="ARBA" id="ARBA00022764"/>
    </source>
</evidence>
<dbReference type="CDD" id="cd11614">
    <property type="entry name" value="SAF_CpaB_FlgA_like"/>
    <property type="match status" value="1"/>
</dbReference>
<feature type="chain" id="PRO_5040915769" evidence="4">
    <location>
        <begin position="22"/>
        <end position="325"/>
    </location>
</feature>
<dbReference type="Gene3D" id="3.90.1210.10">
    <property type="entry name" value="Antifreeze-like/N-acetylneuraminic acid synthase C-terminal domain"/>
    <property type="match status" value="1"/>
</dbReference>
<organism evidence="6 7">
    <name type="scientific">Selenobaculum gibii</name>
    <dbReference type="NCBI Taxonomy" id="3054208"/>
    <lineage>
        <taxon>Bacteria</taxon>
        <taxon>Bacillati</taxon>
        <taxon>Bacillota</taxon>
        <taxon>Negativicutes</taxon>
        <taxon>Selenomonadales</taxon>
        <taxon>Selenomonadaceae</taxon>
        <taxon>Selenobaculum</taxon>
    </lineage>
</organism>
<dbReference type="AlphaFoldDB" id="A0A9Y2EVE3"/>
<evidence type="ECO:0000256" key="2">
    <source>
        <dbReference type="ARBA" id="ARBA00022729"/>
    </source>
</evidence>
<feature type="domain" description="SAF" evidence="5">
    <location>
        <begin position="199"/>
        <end position="261"/>
    </location>
</feature>
<dbReference type="Gene3D" id="2.30.30.760">
    <property type="match status" value="1"/>
</dbReference>
<dbReference type="KEGG" id="sgbi:P3F81_01435"/>
<evidence type="ECO:0000313" key="6">
    <source>
        <dbReference type="EMBL" id="WIW71014.1"/>
    </source>
</evidence>
<reference evidence="6" key="1">
    <citation type="submission" date="2023-03" db="EMBL/GenBank/DDBJ databases">
        <title>Selenobaculum gbiensis gen. nov. sp. nov., a new bacterium isolated from the gut microbiota of IBD patient.</title>
        <authorList>
            <person name="Yeo S."/>
            <person name="Park H."/>
            <person name="Huh C.S."/>
        </authorList>
    </citation>
    <scope>NUCLEOTIDE SEQUENCE</scope>
    <source>
        <strain evidence="6">ICN-92133</strain>
    </source>
</reference>
<dbReference type="SMART" id="SM00858">
    <property type="entry name" value="SAF"/>
    <property type="match status" value="1"/>
</dbReference>